<dbReference type="InterPro" id="IPR025110">
    <property type="entry name" value="AMP-bd_C"/>
</dbReference>
<sequence>MLPDAGEVRMLTVVMHTSSPAEQTQGRGLVTVDVPLGPAVVPRLLPMVAAALGDGPAVLPLPRNEAGRDALLAELRPSEPVPDGTAFVVPTSGSTGRPKGVELPASSVRAGADATHERIGGPGRWLLAVPATHIAGLMVLARSVVAGTEPVALDLTGGFDPESFAAASMRLFTSRRRRYTALVPRQLGAVLDEGGAALDALGGYDAVLVGGGAATGELVDRARAAGVTVVTTYGMTETCGGCVYDGHPLDGVRVDVTDGRVRLRGPMLASGYRLRPDLDDVFAGGWFTTADLGHLDGLGRLVVTGRVDDVAVTGGENVPLAAVDLAVAGHPGVHEALSVARPDERWGQRIVTAVVPADPDQPPPLESVRSHVRREAPVAYAPKELIVVEALPHLPGGKPDRLALADQLGLADRHGPDPKAAR</sequence>
<dbReference type="InterPro" id="IPR050237">
    <property type="entry name" value="ATP-dep_AMP-bd_enzyme"/>
</dbReference>
<dbReference type="InterPro" id="IPR045851">
    <property type="entry name" value="AMP-bd_C_sf"/>
</dbReference>
<dbReference type="EMBL" id="PYGE01000026">
    <property type="protein sequence ID" value="PSK96368.1"/>
    <property type="molecule type" value="Genomic_DNA"/>
</dbReference>
<name>A0A2P8DGN5_9ACTN</name>
<evidence type="ECO:0000313" key="4">
    <source>
        <dbReference type="EMBL" id="PSK96368.1"/>
    </source>
</evidence>
<dbReference type="PANTHER" id="PTHR43767">
    <property type="entry name" value="LONG-CHAIN-FATTY-ACID--COA LIGASE"/>
    <property type="match status" value="1"/>
</dbReference>
<dbReference type="Gene3D" id="3.30.300.30">
    <property type="match status" value="1"/>
</dbReference>
<dbReference type="Proteomes" id="UP000243528">
    <property type="component" value="Unassembled WGS sequence"/>
</dbReference>
<dbReference type="Pfam" id="PF13193">
    <property type="entry name" value="AMP-binding_C"/>
    <property type="match status" value="1"/>
</dbReference>
<dbReference type="Pfam" id="PF00501">
    <property type="entry name" value="AMP-binding"/>
    <property type="match status" value="1"/>
</dbReference>
<reference evidence="4 5" key="1">
    <citation type="submission" date="2018-03" db="EMBL/GenBank/DDBJ databases">
        <title>Genomic Encyclopedia of Archaeal and Bacterial Type Strains, Phase II (KMG-II): from individual species to whole genera.</title>
        <authorList>
            <person name="Goeker M."/>
        </authorList>
    </citation>
    <scope>NUCLEOTIDE SEQUENCE [LARGE SCALE GENOMIC DNA]</scope>
    <source>
        <strain evidence="4 5">DSM 45211</strain>
    </source>
</reference>
<keyword evidence="5" id="KW-1185">Reference proteome</keyword>
<comment type="caution">
    <text evidence="4">The sequence shown here is derived from an EMBL/GenBank/DDBJ whole genome shotgun (WGS) entry which is preliminary data.</text>
</comment>
<dbReference type="RefSeq" id="WP_205741112.1">
    <property type="nucleotide sequence ID" value="NZ_PYGE01000026.1"/>
</dbReference>
<gene>
    <name evidence="4" type="ORF">CLV30_12627</name>
</gene>
<dbReference type="PROSITE" id="PS00455">
    <property type="entry name" value="AMP_BINDING"/>
    <property type="match status" value="1"/>
</dbReference>
<dbReference type="InterPro" id="IPR000873">
    <property type="entry name" value="AMP-dep_synth/lig_dom"/>
</dbReference>
<feature type="domain" description="AMP-dependent synthetase/ligase" evidence="2">
    <location>
        <begin position="73"/>
        <end position="248"/>
    </location>
</feature>
<feature type="domain" description="AMP-binding enzyme C-terminal" evidence="3">
    <location>
        <begin position="326"/>
        <end position="398"/>
    </location>
</feature>
<keyword evidence="4" id="KW-0436">Ligase</keyword>
<dbReference type="InterPro" id="IPR020845">
    <property type="entry name" value="AMP-binding_CS"/>
</dbReference>
<evidence type="ECO:0000259" key="2">
    <source>
        <dbReference type="Pfam" id="PF00501"/>
    </source>
</evidence>
<evidence type="ECO:0000259" key="3">
    <source>
        <dbReference type="Pfam" id="PF13193"/>
    </source>
</evidence>
<organism evidence="4 5">
    <name type="scientific">Haloactinopolyspora alba</name>
    <dbReference type="NCBI Taxonomy" id="648780"/>
    <lineage>
        <taxon>Bacteria</taxon>
        <taxon>Bacillati</taxon>
        <taxon>Actinomycetota</taxon>
        <taxon>Actinomycetes</taxon>
        <taxon>Jiangellales</taxon>
        <taxon>Jiangellaceae</taxon>
        <taxon>Haloactinopolyspora</taxon>
    </lineage>
</organism>
<dbReference type="SUPFAM" id="SSF56801">
    <property type="entry name" value="Acetyl-CoA synthetase-like"/>
    <property type="match status" value="1"/>
</dbReference>
<protein>
    <submittedName>
        <fullName evidence="4">O-succinylbenzoic acid--CoA ligase</fullName>
    </submittedName>
</protein>
<dbReference type="InterPro" id="IPR042099">
    <property type="entry name" value="ANL_N_sf"/>
</dbReference>
<evidence type="ECO:0000256" key="1">
    <source>
        <dbReference type="SAM" id="MobiDB-lite"/>
    </source>
</evidence>
<proteinExistence type="predicted"/>
<dbReference type="NCBIfam" id="NF005877">
    <property type="entry name" value="PRK07824.1"/>
    <property type="match status" value="1"/>
</dbReference>
<dbReference type="GO" id="GO:0016878">
    <property type="term" value="F:acid-thiol ligase activity"/>
    <property type="evidence" value="ECO:0007669"/>
    <property type="project" value="UniProtKB-ARBA"/>
</dbReference>
<dbReference type="Gene3D" id="3.40.50.12780">
    <property type="entry name" value="N-terminal domain of ligase-like"/>
    <property type="match status" value="1"/>
</dbReference>
<dbReference type="AlphaFoldDB" id="A0A2P8DGN5"/>
<accession>A0A2P8DGN5</accession>
<evidence type="ECO:0000313" key="5">
    <source>
        <dbReference type="Proteomes" id="UP000243528"/>
    </source>
</evidence>
<feature type="region of interest" description="Disordered" evidence="1">
    <location>
        <begin position="82"/>
        <end position="113"/>
    </location>
</feature>
<dbReference type="PANTHER" id="PTHR43767:SF1">
    <property type="entry name" value="NONRIBOSOMAL PEPTIDE SYNTHASE PES1 (EUROFUNG)-RELATED"/>
    <property type="match status" value="1"/>
</dbReference>